<evidence type="ECO:0000256" key="5">
    <source>
        <dbReference type="ARBA" id="ARBA00022825"/>
    </source>
</evidence>
<dbReference type="GeneID" id="101393041"/>
<evidence type="ECO:0000256" key="7">
    <source>
        <dbReference type="RuleBase" id="RU004296"/>
    </source>
</evidence>
<dbReference type="InterPro" id="IPR039245">
    <property type="entry name" value="TYSND1/DEG15"/>
</dbReference>
<proteinExistence type="inferred from homology"/>
<evidence type="ECO:0000256" key="2">
    <source>
        <dbReference type="ARBA" id="ARBA00022670"/>
    </source>
</evidence>
<comment type="similarity">
    <text evidence="1 6 7">Belongs to the peptidase S1B family.</text>
</comment>
<evidence type="ECO:0000256" key="6">
    <source>
        <dbReference type="PIRNR" id="PIRNR037989"/>
    </source>
</evidence>
<sequence length="356" mass="36813">MGRQWGPAMRAAEQAGCVVSASRAGQPEADSWSCSGVILSRSPGLVLCHGGIFTPFLRAGSGALTAAGAAFLPGDSCGDDLRLHVQWGPTAASPAGRAERGRPGPGAAALAALLPPEMGAPWGMPLRDPGPPWAAAAAMVECGTVWGSGVAVGPRLVVTCRHVAPRKAARVLVRFTTPKSAMIWGRVVFATQETSPYDIAVVSLEEDLDGVPKPVPAEHFHEGEAVSVVGFGVFGQACGPSVTTGILSAVVQVDDTPVMLQTTCAVHGGSSGGPLFSTCSGDLLGIVASNTRDNNTGATYPHLNFSIPITVLQPALQKYSQTGDLGGFLELDRATEPVRVVWRLQRPLAEAPRSKL</sequence>
<name>A0ABM0HHK7_CERSS</name>
<accession>A0ABM0HHK7</accession>
<keyword evidence="5 6" id="KW-0720">Serine protease</keyword>
<evidence type="ECO:0000256" key="3">
    <source>
        <dbReference type="ARBA" id="ARBA00022729"/>
    </source>
</evidence>
<dbReference type="Gene3D" id="2.40.10.10">
    <property type="entry name" value="Trypsin-like serine proteases"/>
    <property type="match status" value="2"/>
</dbReference>
<gene>
    <name evidence="9" type="primary">LOC101393041</name>
</gene>
<keyword evidence="8" id="KW-1185">Reference proteome</keyword>
<keyword evidence="3" id="KW-0732">Signal</keyword>
<dbReference type="SUPFAM" id="SSF50494">
    <property type="entry name" value="Trypsin-like serine proteases"/>
    <property type="match status" value="1"/>
</dbReference>
<dbReference type="EC" id="3.4.21.-" evidence="6"/>
<dbReference type="PRINTS" id="PR00839">
    <property type="entry name" value="V8PROTEASE"/>
</dbReference>
<comment type="PTM">
    <text evidence="6">The full-lengh TYSND1 is the active the proteolytic processing of PTS1- and PTS2-proteins and in self-cleavage, and intermolecular self-cleavage of TYSND1 down-regulates its protease activity.</text>
</comment>
<dbReference type="InterPro" id="IPR043504">
    <property type="entry name" value="Peptidase_S1_PA_chymotrypsin"/>
</dbReference>
<dbReference type="GO" id="GO:0006508">
    <property type="term" value="P:proteolysis"/>
    <property type="evidence" value="ECO:0007669"/>
    <property type="project" value="UniProtKB-KW"/>
</dbReference>
<comment type="subcellular location">
    <subcellularLocation>
        <location evidence="6">Peroxisome</location>
    </subcellularLocation>
</comment>
<dbReference type="PANTHER" id="PTHR21004:SF0">
    <property type="entry name" value="PEROXISOMAL LEADER PEPTIDE-PROCESSING PROTEASE"/>
    <property type="match status" value="1"/>
</dbReference>
<dbReference type="Pfam" id="PF13365">
    <property type="entry name" value="Trypsin_2"/>
    <property type="match status" value="1"/>
</dbReference>
<keyword evidence="2 6" id="KW-0645">Protease</keyword>
<evidence type="ECO:0000256" key="1">
    <source>
        <dbReference type="ARBA" id="ARBA00008764"/>
    </source>
</evidence>
<dbReference type="PANTHER" id="PTHR21004">
    <property type="entry name" value="SERINE PROTEASE-RELATED"/>
    <property type="match status" value="1"/>
</dbReference>
<dbReference type="Proteomes" id="UP000694910">
    <property type="component" value="Unplaced"/>
</dbReference>
<dbReference type="InterPro" id="IPR009003">
    <property type="entry name" value="Peptidase_S1_PA"/>
</dbReference>
<evidence type="ECO:0000313" key="8">
    <source>
        <dbReference type="Proteomes" id="UP000694910"/>
    </source>
</evidence>
<keyword evidence="4 6" id="KW-0378">Hydrolase</keyword>
<evidence type="ECO:0000313" key="9">
    <source>
        <dbReference type="RefSeq" id="XP_004427220.1"/>
    </source>
</evidence>
<dbReference type="RefSeq" id="XP_004427220.1">
    <property type="nucleotide sequence ID" value="XM_004427163.2"/>
</dbReference>
<evidence type="ECO:0000256" key="4">
    <source>
        <dbReference type="ARBA" id="ARBA00022801"/>
    </source>
</evidence>
<comment type="function">
    <text evidence="6">Peroxisomal protease that mediates both the removal of the leader peptide from proteins containing a PTS2 target sequence and processes several PTS1-containing proteins. Catalyzes the processing of PTS1-proteins involved in the peroxisomal beta-oxidation of fatty acids.</text>
</comment>
<dbReference type="GO" id="GO:0008233">
    <property type="term" value="F:peptidase activity"/>
    <property type="evidence" value="ECO:0007669"/>
    <property type="project" value="UniProtKB-KW"/>
</dbReference>
<protein>
    <recommendedName>
        <fullName evidence="6">Peroxisomal leader peptide-processing protease</fullName>
        <ecNumber evidence="6">3.4.21.-</ecNumber>
    </recommendedName>
</protein>
<dbReference type="InterPro" id="IPR008256">
    <property type="entry name" value="Peptidase_S1B"/>
</dbReference>
<keyword evidence="6" id="KW-0576">Peroxisome</keyword>
<reference evidence="9" key="1">
    <citation type="submission" date="2025-08" db="UniProtKB">
        <authorList>
            <consortium name="RefSeq"/>
        </authorList>
    </citation>
    <scope>IDENTIFICATION</scope>
</reference>
<organism evidence="8 9">
    <name type="scientific">Ceratotherium simum simum</name>
    <name type="common">Southern white rhinoceros</name>
    <dbReference type="NCBI Taxonomy" id="73337"/>
    <lineage>
        <taxon>Eukaryota</taxon>
        <taxon>Metazoa</taxon>
        <taxon>Chordata</taxon>
        <taxon>Craniata</taxon>
        <taxon>Vertebrata</taxon>
        <taxon>Euteleostomi</taxon>
        <taxon>Mammalia</taxon>
        <taxon>Eutheria</taxon>
        <taxon>Laurasiatheria</taxon>
        <taxon>Perissodactyla</taxon>
        <taxon>Rhinocerotidae</taxon>
        <taxon>Ceratotherium</taxon>
    </lineage>
</organism>